<protein>
    <submittedName>
        <fullName evidence="3">Uncharacterized protein</fullName>
    </submittedName>
</protein>
<name>A0A0N1HEG8_9EURO</name>
<keyword evidence="4" id="KW-1185">Reference proteome</keyword>
<feature type="signal peptide" evidence="2">
    <location>
        <begin position="1"/>
        <end position="20"/>
    </location>
</feature>
<evidence type="ECO:0000256" key="1">
    <source>
        <dbReference type="SAM" id="MobiDB-lite"/>
    </source>
</evidence>
<comment type="caution">
    <text evidence="3">The sequence shown here is derived from an EMBL/GenBank/DDBJ whole genome shotgun (WGS) entry which is preliminary data.</text>
</comment>
<feature type="compositionally biased region" description="Pro residues" evidence="1">
    <location>
        <begin position="477"/>
        <end position="487"/>
    </location>
</feature>
<proteinExistence type="predicted"/>
<dbReference type="GeneID" id="28739332"/>
<evidence type="ECO:0000256" key="2">
    <source>
        <dbReference type="SAM" id="SignalP"/>
    </source>
</evidence>
<organism evidence="3 4">
    <name type="scientific">Cyphellophora attinorum</name>
    <dbReference type="NCBI Taxonomy" id="1664694"/>
    <lineage>
        <taxon>Eukaryota</taxon>
        <taxon>Fungi</taxon>
        <taxon>Dikarya</taxon>
        <taxon>Ascomycota</taxon>
        <taxon>Pezizomycotina</taxon>
        <taxon>Eurotiomycetes</taxon>
        <taxon>Chaetothyriomycetidae</taxon>
        <taxon>Chaetothyriales</taxon>
        <taxon>Cyphellophoraceae</taxon>
        <taxon>Cyphellophora</taxon>
    </lineage>
</organism>
<dbReference type="RefSeq" id="XP_018003345.1">
    <property type="nucleotide sequence ID" value="XM_018147452.1"/>
</dbReference>
<feature type="region of interest" description="Disordered" evidence="1">
    <location>
        <begin position="472"/>
        <end position="493"/>
    </location>
</feature>
<dbReference type="PANTHER" id="PTHR39602">
    <property type="entry name" value="ACW-9"/>
    <property type="match status" value="1"/>
</dbReference>
<sequence>MSFKTLATLLVLRGLSFTLAQDSACAESCNDTLTSCQATTDADLTQCQSDYTTCLDACPVTTTTISTTSSEEPTTTRSTETTTSSTDTTTTSSTETTTSSTETTTSSLYTTTSSTDTTTTSSSYTTTTTPAITTTTTTSWTTTSTPSPTTTISVSPCAQACNDALDDCQAAPNANQASCAANYASCLNYDPFTNTPFVTATACSASSTTTTTPPATTTSVSPCAQACNAALVSCQNAPNANQASCAANYASCLNYNPYTNTPFVTATACSARSTTTTPPATTTSVSPCAQKCNAALVSCQNAPNANQASCAAQYASCLSYNPYTNTPFVTATACSPRSTTTTPPWTTTTAPPAPGCAQKCVSSYTSCNTASVSGLPPNHAYCAAQLAGCVNYNPFTGSPFVTPTACSPTLPPPAHTTTPAAGCAQKCVSSYNSCNTASVSGMPANHAYCAAQLAGCVNYNPFTGGSTFVTPTACSPTSPPPSPPPPTSRSTGPPIVVVTTAPPPPPPVVVITVTPPPVIVTTSPNGGAPVTITSTPTPVVSTITPTTSATPVSTFKGDAAAAPAALGWAALGLLAFL</sequence>
<feature type="region of interest" description="Disordered" evidence="1">
    <location>
        <begin position="65"/>
        <end position="127"/>
    </location>
</feature>
<reference evidence="3 4" key="1">
    <citation type="submission" date="2015-06" db="EMBL/GenBank/DDBJ databases">
        <title>Draft genome of the ant-associated black yeast Phialophora attae CBS 131958.</title>
        <authorList>
            <person name="Moreno L.F."/>
            <person name="Stielow B.J."/>
            <person name="de Hoog S."/>
            <person name="Vicente V.A."/>
            <person name="Weiss V.A."/>
            <person name="de Vries M."/>
            <person name="Cruz L.M."/>
            <person name="Souza E.M."/>
        </authorList>
    </citation>
    <scope>NUCLEOTIDE SEQUENCE [LARGE SCALE GENOMIC DNA]</scope>
    <source>
        <strain evidence="3 4">CBS 131958</strain>
    </source>
</reference>
<keyword evidence="2" id="KW-0732">Signal</keyword>
<accession>A0A0N1HEG8</accession>
<dbReference type="VEuPathDB" id="FungiDB:AB675_7109"/>
<dbReference type="OrthoDB" id="3836772at2759"/>
<dbReference type="EMBL" id="LFJN01000005">
    <property type="protein sequence ID" value="KPI43382.1"/>
    <property type="molecule type" value="Genomic_DNA"/>
</dbReference>
<evidence type="ECO:0000313" key="3">
    <source>
        <dbReference type="EMBL" id="KPI43382.1"/>
    </source>
</evidence>
<gene>
    <name evidence="3" type="ORF">AB675_7109</name>
</gene>
<dbReference type="AlphaFoldDB" id="A0A0N1HEG8"/>
<dbReference type="PANTHER" id="PTHR39602:SF2">
    <property type="entry name" value="ACW-9"/>
    <property type="match status" value="1"/>
</dbReference>
<feature type="chain" id="PRO_5005873299" evidence="2">
    <location>
        <begin position="21"/>
        <end position="577"/>
    </location>
</feature>
<dbReference type="Proteomes" id="UP000038010">
    <property type="component" value="Unassembled WGS sequence"/>
</dbReference>
<dbReference type="STRING" id="1664694.A0A0N1HEG8"/>
<evidence type="ECO:0000313" key="4">
    <source>
        <dbReference type="Proteomes" id="UP000038010"/>
    </source>
</evidence>